<evidence type="ECO:0008006" key="4">
    <source>
        <dbReference type="Google" id="ProtNLM"/>
    </source>
</evidence>
<evidence type="ECO:0000256" key="1">
    <source>
        <dbReference type="SAM" id="MobiDB-lite"/>
    </source>
</evidence>
<organism evidence="2 3">
    <name type="scientific">Arachidicoccus rhizosphaerae</name>
    <dbReference type="NCBI Taxonomy" id="551991"/>
    <lineage>
        <taxon>Bacteria</taxon>
        <taxon>Pseudomonadati</taxon>
        <taxon>Bacteroidota</taxon>
        <taxon>Chitinophagia</taxon>
        <taxon>Chitinophagales</taxon>
        <taxon>Chitinophagaceae</taxon>
        <taxon>Arachidicoccus</taxon>
    </lineage>
</organism>
<protein>
    <recommendedName>
        <fullName evidence="4">N-acetyltransferase domain-containing protein</fullName>
    </recommendedName>
</protein>
<proteinExistence type="predicted"/>
<evidence type="ECO:0000313" key="2">
    <source>
        <dbReference type="EMBL" id="SEA41254.1"/>
    </source>
</evidence>
<reference evidence="2 3" key="1">
    <citation type="submission" date="2016-10" db="EMBL/GenBank/DDBJ databases">
        <authorList>
            <person name="de Groot N.N."/>
        </authorList>
    </citation>
    <scope>NUCLEOTIDE SEQUENCE [LARGE SCALE GENOMIC DNA]</scope>
    <source>
        <strain evidence="2 3">Vu-144</strain>
    </source>
</reference>
<gene>
    <name evidence="2" type="ORF">SAMN05192529_11751</name>
</gene>
<evidence type="ECO:0000313" key="3">
    <source>
        <dbReference type="Proteomes" id="UP000199041"/>
    </source>
</evidence>
<dbReference type="Gene3D" id="3.40.630.30">
    <property type="match status" value="1"/>
</dbReference>
<dbReference type="InterPro" id="IPR016181">
    <property type="entry name" value="Acyl_CoA_acyltransferase"/>
</dbReference>
<dbReference type="PANTHER" id="PTHR41368:SF1">
    <property type="entry name" value="PROTEIN YGHO"/>
    <property type="match status" value="1"/>
</dbReference>
<accession>A0A1H4AZL8</accession>
<dbReference type="AlphaFoldDB" id="A0A1H4AZL8"/>
<dbReference type="EMBL" id="FNQY01000017">
    <property type="protein sequence ID" value="SEA41254.1"/>
    <property type="molecule type" value="Genomic_DNA"/>
</dbReference>
<dbReference type="InterPro" id="IPR039968">
    <property type="entry name" value="BcerS-like"/>
</dbReference>
<sequence length="435" mass="51322">MEIFEVHTKKHKREFLEVGARIGSQFPHYVQPLDKDIEDIFNPAKNKCYGFGKATRWILKDKDKVVGRIAAFINHQYKNYGTEYPTGGVGFFECIDDQKAADMLFDQAAGWLKTRGMDAMDGPINFGDRERFWGLMIEGFDDEPIYGMSFNPPYYQRLFENYGFRNFYNQYYFAMKITDQVPEKYRERHARFKNKKEYTARHIDLNQIEKHAEDFATVYNQAWSQHHEAKTITKEDMIRNFNEMKPIIDQDIIWFAYYKDEPIAMWINIPDLNEYFKHFKGRFGLLEKLRFVMMKRKGVCQRFTGIAFGVVPKYQALGVDAFMITEGARHIQQKRSYEKYEMGWTGDWNPRMMNIYKGLGGTLSRTLVTYRYIFDERHEFARHPVIDYNTILEEKEKYKEKQQQTQVDTAPLTQPGAGSAVSLPDDNNSAPESIH</sequence>
<dbReference type="Proteomes" id="UP000199041">
    <property type="component" value="Unassembled WGS sequence"/>
</dbReference>
<dbReference type="SUPFAM" id="SSF55729">
    <property type="entry name" value="Acyl-CoA N-acyltransferases (Nat)"/>
    <property type="match status" value="1"/>
</dbReference>
<keyword evidence="3" id="KW-1185">Reference proteome</keyword>
<feature type="region of interest" description="Disordered" evidence="1">
    <location>
        <begin position="397"/>
        <end position="435"/>
    </location>
</feature>
<dbReference type="RefSeq" id="WP_211481856.1">
    <property type="nucleotide sequence ID" value="NZ_FNQY01000017.1"/>
</dbReference>
<name>A0A1H4AZL8_9BACT</name>
<feature type="compositionally biased region" description="Polar residues" evidence="1">
    <location>
        <begin position="425"/>
        <end position="435"/>
    </location>
</feature>
<dbReference type="PANTHER" id="PTHR41368">
    <property type="entry name" value="PROTEIN YGHO"/>
    <property type="match status" value="1"/>
</dbReference>
<dbReference type="STRING" id="551991.SAMN05192529_11751"/>